<protein>
    <submittedName>
        <fullName evidence="1">Uncharacterized protein</fullName>
    </submittedName>
</protein>
<reference evidence="1 2" key="1">
    <citation type="submission" date="2020-08" db="EMBL/GenBank/DDBJ databases">
        <title>Genomic Encyclopedia of Type Strains, Phase IV (KMG-IV): sequencing the most valuable type-strain genomes for metagenomic binning, comparative biology and taxonomic classification.</title>
        <authorList>
            <person name="Goeker M."/>
        </authorList>
    </citation>
    <scope>NUCLEOTIDE SEQUENCE [LARGE SCALE GENOMIC DNA]</scope>
    <source>
        <strain evidence="1 2">DSM 26189</strain>
    </source>
</reference>
<comment type="caution">
    <text evidence="1">The sequence shown here is derived from an EMBL/GenBank/DDBJ whole genome shotgun (WGS) entry which is preliminary data.</text>
</comment>
<dbReference type="EMBL" id="JACIDT010000008">
    <property type="protein sequence ID" value="MBB3926708.1"/>
    <property type="molecule type" value="Genomic_DNA"/>
</dbReference>
<accession>A0A7W6BQ62</accession>
<sequence length="62" mass="6930">MTTSTLAHFAILPDGDQYRLRLAMKDGSTTDIMATFDQLDALAEEIDRRLDADQDIPMPSDD</sequence>
<dbReference type="RefSeq" id="WP_188072222.1">
    <property type="nucleotide sequence ID" value="NZ_BSPS01000114.1"/>
</dbReference>
<gene>
    <name evidence="1" type="ORF">GGR43_002431</name>
</gene>
<dbReference type="Proteomes" id="UP000571950">
    <property type="component" value="Unassembled WGS sequence"/>
</dbReference>
<proteinExistence type="predicted"/>
<evidence type="ECO:0000313" key="1">
    <source>
        <dbReference type="EMBL" id="MBB3926708.1"/>
    </source>
</evidence>
<name>A0A7W6BQ62_9SPHN</name>
<dbReference type="AlphaFoldDB" id="A0A7W6BQ62"/>
<keyword evidence="2" id="KW-1185">Reference proteome</keyword>
<evidence type="ECO:0000313" key="2">
    <source>
        <dbReference type="Proteomes" id="UP000571950"/>
    </source>
</evidence>
<organism evidence="1 2">
    <name type="scientific">Sphingobium jiangsuense</name>
    <dbReference type="NCBI Taxonomy" id="870476"/>
    <lineage>
        <taxon>Bacteria</taxon>
        <taxon>Pseudomonadati</taxon>
        <taxon>Pseudomonadota</taxon>
        <taxon>Alphaproteobacteria</taxon>
        <taxon>Sphingomonadales</taxon>
        <taxon>Sphingomonadaceae</taxon>
        <taxon>Sphingobium</taxon>
    </lineage>
</organism>